<dbReference type="SUPFAM" id="SSF46626">
    <property type="entry name" value="Cytochrome c"/>
    <property type="match status" value="1"/>
</dbReference>
<dbReference type="InterPro" id="IPR036909">
    <property type="entry name" value="Cyt_c-like_dom_sf"/>
</dbReference>
<evidence type="ECO:0000256" key="1">
    <source>
        <dbReference type="ARBA" id="ARBA00022617"/>
    </source>
</evidence>
<accession>A0A1Y0ECW4</accession>
<dbReference type="EMBL" id="CP021431">
    <property type="protein sequence ID" value="ARU01423.1"/>
    <property type="molecule type" value="Genomic_DNA"/>
</dbReference>
<keyword evidence="3 4" id="KW-0408">Iron</keyword>
<protein>
    <submittedName>
        <fullName evidence="6">Cytochrome C oxidase, cbb3-type, subunit III</fullName>
    </submittedName>
</protein>
<evidence type="ECO:0000256" key="4">
    <source>
        <dbReference type="PROSITE-ProRule" id="PRU00433"/>
    </source>
</evidence>
<organism evidence="6 7">
    <name type="scientific">Yoonia vestfoldensis</name>
    <dbReference type="NCBI Taxonomy" id="245188"/>
    <lineage>
        <taxon>Bacteria</taxon>
        <taxon>Pseudomonadati</taxon>
        <taxon>Pseudomonadota</taxon>
        <taxon>Alphaproteobacteria</taxon>
        <taxon>Rhodobacterales</taxon>
        <taxon>Paracoccaceae</taxon>
        <taxon>Yoonia</taxon>
    </lineage>
</organism>
<dbReference type="Pfam" id="PF00034">
    <property type="entry name" value="Cytochrom_C"/>
    <property type="match status" value="1"/>
</dbReference>
<sequence>MRIFILGAALALAACVDEQPIDGRSVYLENCAACHGVDGTGNGPMARDLGVTAPDLTQISARNGGTFPRDAVMSTIDGYQAGQHLSGAMPEFGAGDLGDTVIVENDGLGTPVPWKLLVLTDYLESLQR</sequence>
<evidence type="ECO:0000313" key="7">
    <source>
        <dbReference type="Proteomes" id="UP000195273"/>
    </source>
</evidence>
<dbReference type="AlphaFoldDB" id="A0A1Y0ECW4"/>
<reference evidence="6 7" key="1">
    <citation type="submission" date="2017-05" db="EMBL/GenBank/DDBJ databases">
        <title>Genome Sequence of Loktanella vestfoldensis Strain SMR4r Isolated from a Culture of the Diatom Skeletonema marinoi.</title>
        <authorList>
            <person name="Topel M."/>
            <person name="Pinder M.I.M."/>
            <person name="Johansson O.N."/>
            <person name="Kourtchenko O."/>
            <person name="Godhe A."/>
            <person name="Clarke A.K."/>
        </authorList>
    </citation>
    <scope>NUCLEOTIDE SEQUENCE [LARGE SCALE GENOMIC DNA]</scope>
    <source>
        <strain evidence="6 7">SMR4r</strain>
    </source>
</reference>
<keyword evidence="2 4" id="KW-0479">Metal-binding</keyword>
<dbReference type="RefSeq" id="WP_087208183.1">
    <property type="nucleotide sequence ID" value="NZ_CP021431.1"/>
</dbReference>
<evidence type="ECO:0000313" key="6">
    <source>
        <dbReference type="EMBL" id="ARU01423.1"/>
    </source>
</evidence>
<proteinExistence type="predicted"/>
<dbReference type="GO" id="GO:0046872">
    <property type="term" value="F:metal ion binding"/>
    <property type="evidence" value="ECO:0007669"/>
    <property type="project" value="UniProtKB-KW"/>
</dbReference>
<dbReference type="GO" id="GO:0020037">
    <property type="term" value="F:heme binding"/>
    <property type="evidence" value="ECO:0007669"/>
    <property type="project" value="InterPro"/>
</dbReference>
<dbReference type="InterPro" id="IPR009056">
    <property type="entry name" value="Cyt_c-like_dom"/>
</dbReference>
<evidence type="ECO:0000256" key="2">
    <source>
        <dbReference type="ARBA" id="ARBA00022723"/>
    </source>
</evidence>
<dbReference type="PROSITE" id="PS51007">
    <property type="entry name" value="CYTC"/>
    <property type="match status" value="1"/>
</dbReference>
<name>A0A1Y0ECW4_9RHOB</name>
<keyword evidence="1 4" id="KW-0349">Heme</keyword>
<evidence type="ECO:0000256" key="3">
    <source>
        <dbReference type="ARBA" id="ARBA00023004"/>
    </source>
</evidence>
<evidence type="ECO:0000259" key="5">
    <source>
        <dbReference type="PROSITE" id="PS51007"/>
    </source>
</evidence>
<dbReference type="PROSITE" id="PS51257">
    <property type="entry name" value="PROKAR_LIPOPROTEIN"/>
    <property type="match status" value="1"/>
</dbReference>
<dbReference type="Proteomes" id="UP000195273">
    <property type="component" value="Chromosome"/>
</dbReference>
<dbReference type="OrthoDB" id="5514238at2"/>
<dbReference type="KEGG" id="lvs:LOKVESSMR4R_02115"/>
<keyword evidence="7" id="KW-1185">Reference proteome</keyword>
<feature type="domain" description="Cytochrome c" evidence="5">
    <location>
        <begin position="18"/>
        <end position="127"/>
    </location>
</feature>
<dbReference type="Gene3D" id="1.10.760.10">
    <property type="entry name" value="Cytochrome c-like domain"/>
    <property type="match status" value="1"/>
</dbReference>
<dbReference type="GO" id="GO:0009055">
    <property type="term" value="F:electron transfer activity"/>
    <property type="evidence" value="ECO:0007669"/>
    <property type="project" value="InterPro"/>
</dbReference>
<dbReference type="STRING" id="1122181.GCA_000382265_02043"/>
<gene>
    <name evidence="6" type="ORF">LOKVESSMR4R_02115</name>
</gene>